<reference evidence="4 5" key="1">
    <citation type="journal article" date="2024" name="Ann. Entomol. Soc. Am.">
        <title>Genomic analyses of the southern and eastern yellowjacket wasps (Hymenoptera: Vespidae) reveal evolutionary signatures of social life.</title>
        <authorList>
            <person name="Catto M.A."/>
            <person name="Caine P.B."/>
            <person name="Orr S.E."/>
            <person name="Hunt B.G."/>
            <person name="Goodisman M.A.D."/>
        </authorList>
    </citation>
    <scope>NUCLEOTIDE SEQUENCE [LARGE SCALE GENOMIC DNA]</scope>
    <source>
        <strain evidence="4">232</strain>
        <tissue evidence="4">Head and thorax</tissue>
    </source>
</reference>
<gene>
    <name evidence="4" type="ORF">V1477_012265</name>
</gene>
<feature type="transmembrane region" description="Helical" evidence="3">
    <location>
        <begin position="346"/>
        <end position="370"/>
    </location>
</feature>
<keyword evidence="2" id="KW-0677">Repeat</keyword>
<organism evidence="4 5">
    <name type="scientific">Vespula maculifrons</name>
    <name type="common">Eastern yellow jacket</name>
    <name type="synonym">Wasp</name>
    <dbReference type="NCBI Taxonomy" id="7453"/>
    <lineage>
        <taxon>Eukaryota</taxon>
        <taxon>Metazoa</taxon>
        <taxon>Ecdysozoa</taxon>
        <taxon>Arthropoda</taxon>
        <taxon>Hexapoda</taxon>
        <taxon>Insecta</taxon>
        <taxon>Pterygota</taxon>
        <taxon>Neoptera</taxon>
        <taxon>Endopterygota</taxon>
        <taxon>Hymenoptera</taxon>
        <taxon>Apocrita</taxon>
        <taxon>Aculeata</taxon>
        <taxon>Vespoidea</taxon>
        <taxon>Vespidae</taxon>
        <taxon>Vespinae</taxon>
        <taxon>Vespula</taxon>
    </lineage>
</organism>
<keyword evidence="3" id="KW-0472">Membrane</keyword>
<sequence>MLKKILIRVRWRILLLCGIGLWIALCANDLYYNNELILSEDKVFPTTRTTAQENTIKKRSTLMSISHFIEQSHKSWGTIRKSRVLTTFVVIFVSIWFILFTTCFENYIRRKSEKFINTPDNKKKLNTNSSKKTLTNVGVQVPIYPFYYTLSSFSTNSTILHQESTTRFESNDTWSSTTQSNQEWFSIMKSSSNILSYSFEENQNEQKIISKDLKKHRDIICNNNNNAYDPHKFAYSYNEFDVFQCEHVSQLIYYINLSRSLHFQSTLFSQRYTVSIFNTFTSLSTKYMLNSSWSVKYLYKQNGVFNDNGERTINSNKLKMANFWSKRKEKICIISSSPEFQQISGLLQYFLITMGTLNYFLFAILFGSIVQRGKCSNIKLNEYLSEKLREAKVNIAKSHIEASQTVFVNNYNVSWLKSWDTIWDTNPPLIINTFNQMLFAHTNGTMDIFMNGSTSSKVFKFKEKSTIGQGYFIKFVRTIKWKTTLYLFLCYNIGWCSLYTGNDITDLIHRQHVIYSKLIDACFFTKANRLYLILVDNISVIYHWAGTYMDIYTNIMTSSAVSVTTFKYKQSVIIIFAQNSKSDSIVTSTVYEFKENTIDIIQFLPTNKPMSIHHYTCDNHHFVLMINKMQVSSVYLWDGTELLKWIDIPEIRTFYSMQTVYLQDGTYFIVAHNDVVELFKLLNMGNYVSLSVRKLNNNRNIVDMQALNNGYETITLILTTLSYDGLYFVEIWDLNVKNKTYHENKQMVTDTTRECLSEIVRILQNRLFVIRKFESFMLYSNYSIKNNSYVFDTLEYPSVILKSGVVEKIDLFVEEEVFTPSELRKNLDDLESKIESLLKRSLNILRPNTKNNLYGVINITGDAFFKEMVIDTISIDKLNNVSYRSNNLISLKDDQQFASSLNADNIIVHNLKVNSLCGIPHQYWATIENKDEKILVSENDSTRKLYENSILVHSNISIPNLKVKKINEIDMEQLIDQLFIIGGNQTITGNITYQYVEVKNLKTKMYNGVSSTLLMTNAFDQNFQELYIKTLEVDSLHVEYINGIPISEFAMKSRENVISGEVILDKMEVTEMLIMDSDAKMSIIPPSQIYDSVVISGDIAVKKIDFEENGKLIMDNLKVKPREIFHNMWTKSTDQTIRNDVSLDFGVTIDRLETKYLNGFTEEEFLYTTVEKIPSIFTNLHFKNLHINDVFHVNETKLNSIDVHQDRIIIRGDLHVQKLQLHHLITDYYNNISVDIILNNTGNLKLSEDINLPAISVERAIVREFNLEFLNNRAVSPYLKIPIKVNETELIRTPKFHAEEITIENFNGKNISYLIELENVTIADIMEEIIIENDLVLSEELEVIRIANYSAEMYLKKIALQNISLPTGMMEELIVQNITMDFLEGFRVDTLPSSIFSKIGSQKIPGRFTFHTIRADNMEANYINGLNTSKLMWIDEPLIFEGNVTFTDLFVDNDVSVGSLNGYDTQQLYQSPISLTSTNLHNLSVSGHISWENSNQSTESLSHLFEKALRKDTPQEIVGNVTFIKHLRTSFFIGDIKGIDEIRNIIEDAVFENSEKIVLSGQKVFQNNLTMNTLKTQDVIDIVTINGINIIELNASVVNKYEKNIVTGPIEFLNEVIIDNLVFNDTLHDTLNTDLVLSNQILPNNTYIKNLVVIGDIFLKRIDDVDFDEFVENRVTLSKDHVISSDVQFQGRVEVTGNAMIKKINGIDTSDLVINSLQTTQIISGKKTYINDLKVNNNVEIPLINGINLNEEFSNSVLNDENVIITGDLIFQSHVDIPKNIIVSGLVNGVNVSDLVNDLDHLENHSISALKENTAFIEHAILNETSIIKSLPSVFAYLEEEDRLKIEVPTVKKIDVVMFDSILKLNMYAEQNGSFCGLPEKCSCPLQYVAELTKNDSRVWRCNNISIVKHFYKPNNLFGIDVTTSSVSYNAQCSRNETDLEVTTISWMSNEKLGTANIIKERYSIIEAMGFLKDSKTFIHNDQVYITLAIYYDPTTKKHDTNSFIYKLNLKNESLTLHQEIRTNGASALEILQINNNVYIVIACDGNTKMGSLIYKLDSITSMFVLLRRFPGKSNCVKSLSNDDDYFIMINDLDMNALNIYYYDYKFDNFYHYQSFFYDSPINEIQSFYIGEIVNNDGYVIVTTEDGQFYVYEYMFVGKFQRKIVHQIDGLQTVVPFHYDQYHYLLFGTKTNTTIMRIVQLGLH</sequence>
<keyword evidence="3" id="KW-1133">Transmembrane helix</keyword>
<protein>
    <submittedName>
        <fullName evidence="4">Reticulocyte-binding protein 1-like</fullName>
    </submittedName>
</protein>
<dbReference type="EMBL" id="JAYRBN010000065">
    <property type="protein sequence ID" value="KAL2737309.1"/>
    <property type="molecule type" value="Genomic_DNA"/>
</dbReference>
<name>A0ABD2BXJ8_VESMC</name>
<accession>A0ABD2BXJ8</accession>
<keyword evidence="3" id="KW-0812">Transmembrane</keyword>
<evidence type="ECO:0000256" key="1">
    <source>
        <dbReference type="ARBA" id="ARBA00022729"/>
    </source>
</evidence>
<dbReference type="PROSITE" id="PS50912">
    <property type="entry name" value="EAR"/>
    <property type="match status" value="2"/>
</dbReference>
<comment type="caution">
    <text evidence="4">The sequence shown here is derived from an EMBL/GenBank/DDBJ whole genome shotgun (WGS) entry which is preliminary data.</text>
</comment>
<proteinExistence type="predicted"/>
<feature type="transmembrane region" description="Helical" evidence="3">
    <location>
        <begin position="84"/>
        <end position="104"/>
    </location>
</feature>
<evidence type="ECO:0000256" key="2">
    <source>
        <dbReference type="ARBA" id="ARBA00022737"/>
    </source>
</evidence>
<keyword evidence="5" id="KW-1185">Reference proteome</keyword>
<dbReference type="InterPro" id="IPR009039">
    <property type="entry name" value="EAR"/>
</dbReference>
<dbReference type="SUPFAM" id="SSF69322">
    <property type="entry name" value="Tricorn protease domain 2"/>
    <property type="match status" value="1"/>
</dbReference>
<keyword evidence="1" id="KW-0732">Signal</keyword>
<dbReference type="Proteomes" id="UP001607303">
    <property type="component" value="Unassembled WGS sequence"/>
</dbReference>
<evidence type="ECO:0000256" key="3">
    <source>
        <dbReference type="SAM" id="Phobius"/>
    </source>
</evidence>
<evidence type="ECO:0000313" key="5">
    <source>
        <dbReference type="Proteomes" id="UP001607303"/>
    </source>
</evidence>
<evidence type="ECO:0000313" key="4">
    <source>
        <dbReference type="EMBL" id="KAL2737309.1"/>
    </source>
</evidence>